<dbReference type="GO" id="GO:0005524">
    <property type="term" value="F:ATP binding"/>
    <property type="evidence" value="ECO:0007669"/>
    <property type="project" value="UniProtKB-KW"/>
</dbReference>
<feature type="domain" description="Protein kinase" evidence="6">
    <location>
        <begin position="44"/>
        <end position="334"/>
    </location>
</feature>
<dbReference type="PROSITE" id="PS50011">
    <property type="entry name" value="PROTEIN_KINASE_DOM"/>
    <property type="match status" value="1"/>
</dbReference>
<dbReference type="OrthoDB" id="193931at2759"/>
<evidence type="ECO:0000313" key="8">
    <source>
        <dbReference type="Proteomes" id="UP000232323"/>
    </source>
</evidence>
<evidence type="ECO:0000256" key="1">
    <source>
        <dbReference type="ARBA" id="ARBA00022527"/>
    </source>
</evidence>
<gene>
    <name evidence="7" type="ORF">CEUSTIGMA_g3881.t1</name>
</gene>
<dbReference type="GO" id="GO:0004674">
    <property type="term" value="F:protein serine/threonine kinase activity"/>
    <property type="evidence" value="ECO:0007669"/>
    <property type="project" value="UniProtKB-KW"/>
</dbReference>
<name>A0A250X054_9CHLO</name>
<sequence>MGGSTSKNMSLCCDPVAYSPRPLKHYHGSKWHLRTFEIERLSEYEVLQELTSGADSTLLEVRHRRSGRLFCCKSILKQNMALQGNGTNNSEFVHKEVDILEHLSSQHTVSIHEVIEEKARYHLIMELLLGGDLMGQAPLSGTYSEADASLITRCAAACLHHCHVRNVVHRNVNPASFFWTWPHHDSDQNSDAWLKKAAVIPSKRVLKLASFEHATFLEGDRQQCSSMRGSYLHAAPEMVRKHRAPKSPSVPGYGAPVDMWALGVMLYGMLSGRMPFVRNSQDSTLRSITSDPVDLESAPWPKLSVEAKHLVAGLLRKDPSTRYTAQEVLKHPFVTSLRPQDARVPSNPLRASTPTDVGADPMRIERWWSAQIALKACRKAARRFVDRVVPIPIIQRLLVGLHALHEAYGDNLNSRIGINLLAKTLAPLEATDLLSETLGIATDMGMEIRDITQLQHFMEAVLQLLCRAPDDLLRSILWNMKPVGSSRSVIRPAEVAAFLAASDPLPQQARFQKCEMQILNSSEWYRTASGRPKERPKPAEEASNDTLYHVWEAGPGFWCIRVPRFTNRLSSSGGRTACG</sequence>
<proteinExistence type="predicted"/>
<keyword evidence="4" id="KW-0418">Kinase</keyword>
<dbReference type="SMART" id="SM00220">
    <property type="entry name" value="S_TKc"/>
    <property type="match status" value="1"/>
</dbReference>
<evidence type="ECO:0000259" key="6">
    <source>
        <dbReference type="PROSITE" id="PS50011"/>
    </source>
</evidence>
<dbReference type="EMBL" id="BEGY01000017">
    <property type="protein sequence ID" value="GAX76436.1"/>
    <property type="molecule type" value="Genomic_DNA"/>
</dbReference>
<protein>
    <recommendedName>
        <fullName evidence="6">Protein kinase domain-containing protein</fullName>
    </recommendedName>
</protein>
<dbReference type="PANTHER" id="PTHR24349">
    <property type="entry name" value="SERINE/THREONINE-PROTEIN KINASE"/>
    <property type="match status" value="1"/>
</dbReference>
<organism evidence="7 8">
    <name type="scientific">Chlamydomonas eustigma</name>
    <dbReference type="NCBI Taxonomy" id="1157962"/>
    <lineage>
        <taxon>Eukaryota</taxon>
        <taxon>Viridiplantae</taxon>
        <taxon>Chlorophyta</taxon>
        <taxon>core chlorophytes</taxon>
        <taxon>Chlorophyceae</taxon>
        <taxon>CS clade</taxon>
        <taxon>Chlamydomonadales</taxon>
        <taxon>Chlamydomonadaceae</taxon>
        <taxon>Chlamydomonas</taxon>
    </lineage>
</organism>
<keyword evidence="3" id="KW-0547">Nucleotide-binding</keyword>
<dbReference type="InterPro" id="IPR000719">
    <property type="entry name" value="Prot_kinase_dom"/>
</dbReference>
<dbReference type="Gene3D" id="1.10.510.10">
    <property type="entry name" value="Transferase(Phosphotransferase) domain 1"/>
    <property type="match status" value="1"/>
</dbReference>
<keyword evidence="2" id="KW-0808">Transferase</keyword>
<evidence type="ECO:0000256" key="5">
    <source>
        <dbReference type="ARBA" id="ARBA00022840"/>
    </source>
</evidence>
<evidence type="ECO:0000256" key="3">
    <source>
        <dbReference type="ARBA" id="ARBA00022741"/>
    </source>
</evidence>
<dbReference type="SUPFAM" id="SSF56112">
    <property type="entry name" value="Protein kinase-like (PK-like)"/>
    <property type="match status" value="1"/>
</dbReference>
<dbReference type="Gene3D" id="3.30.200.20">
    <property type="entry name" value="Phosphorylase Kinase, domain 1"/>
    <property type="match status" value="1"/>
</dbReference>
<keyword evidence="5" id="KW-0067">ATP-binding</keyword>
<dbReference type="Proteomes" id="UP000232323">
    <property type="component" value="Unassembled WGS sequence"/>
</dbReference>
<dbReference type="InterPro" id="IPR011009">
    <property type="entry name" value="Kinase-like_dom_sf"/>
</dbReference>
<keyword evidence="1" id="KW-0723">Serine/threonine-protein kinase</keyword>
<dbReference type="STRING" id="1157962.A0A250X054"/>
<accession>A0A250X054</accession>
<keyword evidence="8" id="KW-1185">Reference proteome</keyword>
<dbReference type="AlphaFoldDB" id="A0A250X054"/>
<evidence type="ECO:0000256" key="4">
    <source>
        <dbReference type="ARBA" id="ARBA00022777"/>
    </source>
</evidence>
<evidence type="ECO:0000313" key="7">
    <source>
        <dbReference type="EMBL" id="GAX76436.1"/>
    </source>
</evidence>
<comment type="caution">
    <text evidence="7">The sequence shown here is derived from an EMBL/GenBank/DDBJ whole genome shotgun (WGS) entry which is preliminary data.</text>
</comment>
<dbReference type="Pfam" id="PF00069">
    <property type="entry name" value="Pkinase"/>
    <property type="match status" value="1"/>
</dbReference>
<reference evidence="7 8" key="1">
    <citation type="submission" date="2017-08" db="EMBL/GenBank/DDBJ databases">
        <title>Acidophilic green algal genome provides insights into adaptation to an acidic environment.</title>
        <authorList>
            <person name="Hirooka S."/>
            <person name="Hirose Y."/>
            <person name="Kanesaki Y."/>
            <person name="Higuchi S."/>
            <person name="Fujiwara T."/>
            <person name="Onuma R."/>
            <person name="Era A."/>
            <person name="Ohbayashi R."/>
            <person name="Uzuka A."/>
            <person name="Nozaki H."/>
            <person name="Yoshikawa H."/>
            <person name="Miyagishima S.Y."/>
        </authorList>
    </citation>
    <scope>NUCLEOTIDE SEQUENCE [LARGE SCALE GENOMIC DNA]</scope>
    <source>
        <strain evidence="7 8">NIES-2499</strain>
    </source>
</reference>
<evidence type="ECO:0000256" key="2">
    <source>
        <dbReference type="ARBA" id="ARBA00022679"/>
    </source>
</evidence>
<dbReference type="InterPro" id="IPR050205">
    <property type="entry name" value="CDPK_Ser/Thr_kinases"/>
</dbReference>